<dbReference type="Proteomes" id="UP000217334">
    <property type="component" value="Chromosome"/>
</dbReference>
<feature type="binding site" evidence="1">
    <location>
        <position position="215"/>
    </location>
    <ligand>
        <name>Mg(2+)</name>
        <dbReference type="ChEBI" id="CHEBI:18420"/>
        <label>1</label>
    </ligand>
</feature>
<feature type="binding site" evidence="1">
    <location>
        <position position="38"/>
    </location>
    <ligand>
        <name>Mg(2+)</name>
        <dbReference type="ChEBI" id="CHEBI:18420"/>
        <label>1</label>
    </ligand>
</feature>
<dbReference type="Pfam" id="PF03747">
    <property type="entry name" value="ADP_ribosyl_GH"/>
    <property type="match status" value="1"/>
</dbReference>
<dbReference type="RefSeq" id="WP_002681660.1">
    <property type="nucleotide sequence ID" value="NZ_CALGFZ010000078.1"/>
</dbReference>
<dbReference type="Gene3D" id="1.10.4080.10">
    <property type="entry name" value="ADP-ribosylation/Crystallin J1"/>
    <property type="match status" value="1"/>
</dbReference>
<dbReference type="InterPro" id="IPR050792">
    <property type="entry name" value="ADP-ribosylglycohydrolase"/>
</dbReference>
<reference evidence="2" key="1">
    <citation type="journal article" date="2017" name="Genome Announc.">
        <title>Twelve Complete Reference Genomes of Clinical Isolates in the Capnocytophaga Genus.</title>
        <authorList>
            <person name="Villarma A."/>
            <person name="Gulvik C.A."/>
            <person name="Rowe L.A."/>
            <person name="Sheth M."/>
            <person name="Juieng P."/>
            <person name="Nicholson A.C."/>
            <person name="Loparev V.N."/>
            <person name="McQuiston J.R."/>
        </authorList>
    </citation>
    <scope>NUCLEOTIDE SEQUENCE</scope>
    <source>
        <strain evidence="2">H4486</strain>
        <strain evidence="3">KC1668</strain>
    </source>
</reference>
<dbReference type="AlphaFoldDB" id="A0A250F141"/>
<dbReference type="Proteomes" id="UP000217301">
    <property type="component" value="Chromosome"/>
</dbReference>
<feature type="binding site" evidence="1">
    <location>
        <position position="40"/>
    </location>
    <ligand>
        <name>Mg(2+)</name>
        <dbReference type="ChEBI" id="CHEBI:18420"/>
        <label>1</label>
    </ligand>
</feature>
<evidence type="ECO:0000313" key="3">
    <source>
        <dbReference type="EMBL" id="ATA85427.1"/>
    </source>
</evidence>
<dbReference type="PANTHER" id="PTHR16222:SF12">
    <property type="entry name" value="ADP-RIBOSYLGLYCOHYDROLASE-RELATED"/>
    <property type="match status" value="1"/>
</dbReference>
<evidence type="ECO:0000313" key="5">
    <source>
        <dbReference type="Proteomes" id="UP000217301"/>
    </source>
</evidence>
<dbReference type="PANTHER" id="PTHR16222">
    <property type="entry name" value="ADP-RIBOSYLGLYCOHYDROLASE"/>
    <property type="match status" value="1"/>
</dbReference>
<keyword evidence="1" id="KW-0479">Metal-binding</keyword>
<evidence type="ECO:0000313" key="2">
    <source>
        <dbReference type="EMBL" id="ATA78831.1"/>
    </source>
</evidence>
<keyword evidence="1" id="KW-0460">Magnesium</keyword>
<keyword evidence="5" id="KW-1185">Reference proteome</keyword>
<evidence type="ECO:0000313" key="4">
    <source>
        <dbReference type="EMBL" id="SQA74602.1"/>
    </source>
</evidence>
<dbReference type="eggNOG" id="COG1397">
    <property type="taxonomic scope" value="Bacteria"/>
</dbReference>
<dbReference type="GO" id="GO:0046872">
    <property type="term" value="F:metal ion binding"/>
    <property type="evidence" value="ECO:0007669"/>
    <property type="project" value="UniProtKB-KW"/>
</dbReference>
<organism evidence="2 6">
    <name type="scientific">Capnocytophaga sputigena</name>
    <dbReference type="NCBI Taxonomy" id="1019"/>
    <lineage>
        <taxon>Bacteria</taxon>
        <taxon>Pseudomonadati</taxon>
        <taxon>Bacteroidota</taxon>
        <taxon>Flavobacteriia</taxon>
        <taxon>Flavobacteriales</taxon>
        <taxon>Flavobacteriaceae</taxon>
        <taxon>Capnocytophaga</taxon>
    </lineage>
</organism>
<dbReference type="EMBL" id="UAVP01000003">
    <property type="protein sequence ID" value="SQA74602.1"/>
    <property type="molecule type" value="Genomic_DNA"/>
</dbReference>
<protein>
    <submittedName>
        <fullName evidence="4">ADP-ribosyl-[dinitrogen reductase] hydrolase</fullName>
    </submittedName>
    <submittedName>
        <fullName evidence="2">Dinitrogenase reductase</fullName>
    </submittedName>
</protein>
<dbReference type="EMBL" id="CP022383">
    <property type="protein sequence ID" value="ATA78831.1"/>
    <property type="molecule type" value="Genomic_DNA"/>
</dbReference>
<dbReference type="Proteomes" id="UP000249902">
    <property type="component" value="Unassembled WGS sequence"/>
</dbReference>
<reference evidence="4 7" key="3">
    <citation type="submission" date="2018-06" db="EMBL/GenBank/DDBJ databases">
        <authorList>
            <consortium name="Pathogen Informatics"/>
            <person name="Doyle S."/>
        </authorList>
    </citation>
    <scope>NUCLEOTIDE SEQUENCE [LARGE SCALE GENOMIC DNA]</scope>
    <source>
        <strain evidence="4 7">NCTC11653</strain>
    </source>
</reference>
<dbReference type="InterPro" id="IPR036705">
    <property type="entry name" value="Ribosyl_crysJ1_sf"/>
</dbReference>
<evidence type="ECO:0000313" key="6">
    <source>
        <dbReference type="Proteomes" id="UP000217334"/>
    </source>
</evidence>
<accession>A0A250F141</accession>
<sequence length="263" mass="29002">MKQTILGAIAGDVIGSVYEFNNTRTTDFPLFKRETTFTDDTVMTIAIADAILHNKDFAQTILDYGKRYPNRGYGTSFFKWLAHDTPAPPYNSWGNGSAMRVSAVGFAYNDLGIVLDKAAQTAEVTHNHPEGIKGAQAIAVAIYLARIGKSKAAIKAYMTEMFEYDLDFTLDEIRPTFPFDESCQGTVPQSIVALLESTDYDSAIRLAISLGGDSDTIACITGGIAIAFYKEMSQVIVDKIRREYLPSAFVTIIDEFDLVYGNY</sequence>
<feature type="binding site" evidence="1">
    <location>
        <position position="39"/>
    </location>
    <ligand>
        <name>Mg(2+)</name>
        <dbReference type="ChEBI" id="CHEBI:18420"/>
        <label>1</label>
    </ligand>
</feature>
<reference evidence="5 6" key="2">
    <citation type="submission" date="2017-06" db="EMBL/GenBank/DDBJ databases">
        <title>Capnocytophaga spp. assemblies.</title>
        <authorList>
            <person name="Gulvik C.A."/>
        </authorList>
    </citation>
    <scope>NUCLEOTIDE SEQUENCE [LARGE SCALE GENOMIC DNA]</scope>
    <source>
        <strain evidence="6">H4486</strain>
        <strain evidence="5">KC1668</strain>
    </source>
</reference>
<dbReference type="InterPro" id="IPR005502">
    <property type="entry name" value="Ribosyl_crysJ1"/>
</dbReference>
<comment type="cofactor">
    <cofactor evidence="1">
        <name>Mg(2+)</name>
        <dbReference type="ChEBI" id="CHEBI:18420"/>
    </cofactor>
    <text evidence="1">Binds 2 magnesium ions per subunit.</text>
</comment>
<evidence type="ECO:0000256" key="1">
    <source>
        <dbReference type="PIRSR" id="PIRSR605502-1"/>
    </source>
</evidence>
<name>A0A250F141_CAPSP</name>
<feature type="binding site" evidence="1">
    <location>
        <position position="213"/>
    </location>
    <ligand>
        <name>Mg(2+)</name>
        <dbReference type="ChEBI" id="CHEBI:18420"/>
        <label>1</label>
    </ligand>
</feature>
<gene>
    <name evidence="3" type="ORF">CGC55_13360</name>
    <name evidence="2" type="ORF">CGC59_03685</name>
    <name evidence="4" type="ORF">NCTC11653_00493</name>
</gene>
<proteinExistence type="predicted"/>
<keyword evidence="4" id="KW-0378">Hydrolase</keyword>
<dbReference type="KEGG" id="cspu:CGC55_13360"/>
<feature type="binding site" evidence="1">
    <location>
        <position position="216"/>
    </location>
    <ligand>
        <name>Mg(2+)</name>
        <dbReference type="ChEBI" id="CHEBI:18420"/>
        <label>1</label>
    </ligand>
</feature>
<evidence type="ECO:0000313" key="7">
    <source>
        <dbReference type="Proteomes" id="UP000249902"/>
    </source>
</evidence>
<dbReference type="SUPFAM" id="SSF101478">
    <property type="entry name" value="ADP-ribosylglycohydrolase"/>
    <property type="match status" value="1"/>
</dbReference>
<dbReference type="GO" id="GO:0016787">
    <property type="term" value="F:hydrolase activity"/>
    <property type="evidence" value="ECO:0007669"/>
    <property type="project" value="UniProtKB-KW"/>
</dbReference>
<dbReference type="EMBL" id="CP022385">
    <property type="protein sequence ID" value="ATA85427.1"/>
    <property type="molecule type" value="Genomic_DNA"/>
</dbReference>
<dbReference type="STRING" id="553177.CAPSP0001_1599"/>